<sequence>MDPLKIGVQLYTLRDEMQKDFIGTLEQVAAMGYEGVEFAGYGGLAPEKLAGELKRLNLKAAGSHVSIEQLTEHLDEQIEMNLAIGNRNIICPGIPKLHEADEDILEESVRALAAVAERLAAHGIKLGYHNHGYEFEAKIGQETVFDLLFSKLPEDSLFAELDVCWVKHGGFNPLEVIAQYSGRVPFIHYKDLKYDGEGKPMTMELGQGELDLVGVAQAAREAGTEWLIVEQDDCQRAPLDSVRGSRQWIKDNLGL</sequence>
<dbReference type="InterPro" id="IPR036237">
    <property type="entry name" value="Xyl_isomerase-like_sf"/>
</dbReference>
<comment type="caution">
    <text evidence="2">The sequence shown here is derived from an EMBL/GenBank/DDBJ whole genome shotgun (WGS) entry which is preliminary data.</text>
</comment>
<dbReference type="GO" id="GO:0016853">
    <property type="term" value="F:isomerase activity"/>
    <property type="evidence" value="ECO:0007669"/>
    <property type="project" value="UniProtKB-KW"/>
</dbReference>
<dbReference type="InterPro" id="IPR050312">
    <property type="entry name" value="IolE/XylAMocC-like"/>
</dbReference>
<dbReference type="Gene3D" id="3.20.20.150">
    <property type="entry name" value="Divalent-metal-dependent TIM barrel enzymes"/>
    <property type="match status" value="1"/>
</dbReference>
<dbReference type="PANTHER" id="PTHR12110">
    <property type="entry name" value="HYDROXYPYRUVATE ISOMERASE"/>
    <property type="match status" value="1"/>
</dbReference>
<feature type="domain" description="Xylose isomerase-like TIM barrel" evidence="1">
    <location>
        <begin position="25"/>
        <end position="251"/>
    </location>
</feature>
<dbReference type="SUPFAM" id="SSF51658">
    <property type="entry name" value="Xylose isomerase-like"/>
    <property type="match status" value="1"/>
</dbReference>
<gene>
    <name evidence="2" type="ORF">RQP50_25950</name>
</gene>
<dbReference type="PANTHER" id="PTHR12110:SF41">
    <property type="entry name" value="INOSOSE DEHYDRATASE"/>
    <property type="match status" value="1"/>
</dbReference>
<dbReference type="EMBL" id="JAVYAA010000008">
    <property type="protein sequence ID" value="MDT8979681.1"/>
    <property type="molecule type" value="Genomic_DNA"/>
</dbReference>
<reference evidence="3" key="1">
    <citation type="submission" date="2023-09" db="EMBL/GenBank/DDBJ databases">
        <title>Paenibacillus sp. chi10 Genome sequencing and assembly.</title>
        <authorList>
            <person name="Kim I."/>
        </authorList>
    </citation>
    <scope>NUCLEOTIDE SEQUENCE [LARGE SCALE GENOMIC DNA]</scope>
    <source>
        <strain evidence="3">chi10</strain>
    </source>
</reference>
<accession>A0AAJ2N753</accession>
<evidence type="ECO:0000313" key="2">
    <source>
        <dbReference type="EMBL" id="MDT8979681.1"/>
    </source>
</evidence>
<organism evidence="2 3">
    <name type="scientific">Paenibacillus suaedae</name>
    <dbReference type="NCBI Taxonomy" id="3077233"/>
    <lineage>
        <taxon>Bacteria</taxon>
        <taxon>Bacillati</taxon>
        <taxon>Bacillota</taxon>
        <taxon>Bacilli</taxon>
        <taxon>Bacillales</taxon>
        <taxon>Paenibacillaceae</taxon>
        <taxon>Paenibacillus</taxon>
    </lineage>
</organism>
<keyword evidence="2" id="KW-0413">Isomerase</keyword>
<dbReference type="InterPro" id="IPR013022">
    <property type="entry name" value="Xyl_isomerase-like_TIM-brl"/>
</dbReference>
<evidence type="ECO:0000259" key="1">
    <source>
        <dbReference type="Pfam" id="PF01261"/>
    </source>
</evidence>
<dbReference type="Pfam" id="PF01261">
    <property type="entry name" value="AP_endonuc_2"/>
    <property type="match status" value="1"/>
</dbReference>
<name>A0AAJ2N753_9BACL</name>
<dbReference type="RefSeq" id="WP_315747161.1">
    <property type="nucleotide sequence ID" value="NZ_JAVYAA010000008.1"/>
</dbReference>
<evidence type="ECO:0000313" key="3">
    <source>
        <dbReference type="Proteomes" id="UP001250538"/>
    </source>
</evidence>
<proteinExistence type="predicted"/>
<dbReference type="Proteomes" id="UP001250538">
    <property type="component" value="Unassembled WGS sequence"/>
</dbReference>
<keyword evidence="3" id="KW-1185">Reference proteome</keyword>
<dbReference type="AlphaFoldDB" id="A0AAJ2N753"/>
<protein>
    <submittedName>
        <fullName evidence="2">Sugar phosphate isomerase/epimerase</fullName>
    </submittedName>
</protein>